<proteinExistence type="predicted"/>
<keyword evidence="3" id="KW-0808">Transferase</keyword>
<dbReference type="Gene3D" id="1.20.5.1930">
    <property type="match status" value="1"/>
</dbReference>
<feature type="domain" description="Histidine kinase" evidence="9">
    <location>
        <begin position="501"/>
        <end position="712"/>
    </location>
</feature>
<dbReference type="PANTHER" id="PTHR24421">
    <property type="entry name" value="NITRATE/NITRITE SENSOR PROTEIN NARX-RELATED"/>
    <property type="match status" value="1"/>
</dbReference>
<dbReference type="AlphaFoldDB" id="A0A3G3K220"/>
<dbReference type="RefSeq" id="WP_123042598.1">
    <property type="nucleotide sequence ID" value="NZ_CP033433.1"/>
</dbReference>
<dbReference type="CDD" id="cd16917">
    <property type="entry name" value="HATPase_UhpB-NarQ-NarX-like"/>
    <property type="match status" value="1"/>
</dbReference>
<evidence type="ECO:0000256" key="6">
    <source>
        <dbReference type="ARBA" id="ARBA00022840"/>
    </source>
</evidence>
<dbReference type="InterPro" id="IPR003594">
    <property type="entry name" value="HATPase_dom"/>
</dbReference>
<dbReference type="InterPro" id="IPR036890">
    <property type="entry name" value="HATPase_C_sf"/>
</dbReference>
<dbReference type="Pfam" id="PF02518">
    <property type="entry name" value="HATPase_c"/>
    <property type="match status" value="1"/>
</dbReference>
<dbReference type="InterPro" id="IPR005467">
    <property type="entry name" value="His_kinase_dom"/>
</dbReference>
<dbReference type="SUPFAM" id="SSF55781">
    <property type="entry name" value="GAF domain-like"/>
    <property type="match status" value="1"/>
</dbReference>
<evidence type="ECO:0000313" key="10">
    <source>
        <dbReference type="EMBL" id="AYQ74518.1"/>
    </source>
</evidence>
<keyword evidence="7" id="KW-0902">Two-component regulatory system</keyword>
<evidence type="ECO:0000256" key="3">
    <source>
        <dbReference type="ARBA" id="ARBA00022679"/>
    </source>
</evidence>
<feature type="transmembrane region" description="Helical" evidence="8">
    <location>
        <begin position="291"/>
        <end position="312"/>
    </location>
</feature>
<feature type="transmembrane region" description="Helical" evidence="8">
    <location>
        <begin position="93"/>
        <end position="113"/>
    </location>
</feature>
<feature type="transmembrane region" description="Helical" evidence="8">
    <location>
        <begin position="157"/>
        <end position="175"/>
    </location>
</feature>
<sequence length="723" mass="79426">MKIGRWVAGLICLCGIVLFVYSVPMFYVELRDHCVGFASCSAFYDTAPTPEWLESHGLTASAFAFAYTALYTLFGLVYISVGLLIFRYKSKEFVGSVASVALVTQGYMFNSLSQFLLQAHPSVTLLVKILEVLSYSAFMTLYYVFPNGRFAPRWTKYALIVLLLPGIGRSLLPGTPFDLQAVGHNLYIIWTMTWMVSLLTVQIHRYRKVLDPIEKQQAKWAFYGMFGGIAFLIGVTLVFVFKPDDLNRNPLFLYGMETLLDFGMMLIPFTLAIALLKRRLWDIDALVNRTLVYVALSLFVIAVYIVGVWYVGTVFRSASNLISSLIATGIIAILFSPLKEFLQRKVNRLIYGDNEDPLTVLGTLGCQLENPLSPHEALKVVVHTVKDALKLPYAGLSIVRDGGGDSMIVAEEGEPASEPLRLPLVHRGEKLGELLCAPRSAGESFTVSDRRFLDMLVRQAGAVVQSATASLDLIRAAEDLRESRERLVLAREEERRRLRGNLHDDLAPRLAALAFTASAAETLLESDPAKTKAILAELQTVIRSSVADIRRLVHDLRPPSLDELGLIDAIRERIHDITRPMARPDGQAGGGPTEFRLFAPETLPELPAAVEVAAFRIVTEAMVNVIRHSGARRCEVSIAYILEPEAALTLEIADDGVGIGVGGGSRRAGGLGPGGIGLQSMRERAEELGGYFRVENVEPAGARVTARLPLTAGHDNGERSESA</sequence>
<keyword evidence="11" id="KW-1185">Reference proteome</keyword>
<feature type="transmembrane region" description="Helical" evidence="8">
    <location>
        <begin position="62"/>
        <end position="86"/>
    </location>
</feature>
<feature type="transmembrane region" description="Helical" evidence="8">
    <location>
        <begin position="125"/>
        <end position="145"/>
    </location>
</feature>
<evidence type="ECO:0000256" key="5">
    <source>
        <dbReference type="ARBA" id="ARBA00022777"/>
    </source>
</evidence>
<dbReference type="SUPFAM" id="SSF55874">
    <property type="entry name" value="ATPase domain of HSP90 chaperone/DNA topoisomerase II/histidine kinase"/>
    <property type="match status" value="1"/>
</dbReference>
<dbReference type="GO" id="GO:0000155">
    <property type="term" value="F:phosphorelay sensor kinase activity"/>
    <property type="evidence" value="ECO:0007669"/>
    <property type="project" value="InterPro"/>
</dbReference>
<accession>A0A3G3K220</accession>
<dbReference type="GO" id="GO:0005524">
    <property type="term" value="F:ATP binding"/>
    <property type="evidence" value="ECO:0007669"/>
    <property type="project" value="UniProtKB-KW"/>
</dbReference>
<organism evidence="10 11">
    <name type="scientific">Cohnella candidum</name>
    <dbReference type="NCBI Taxonomy" id="2674991"/>
    <lineage>
        <taxon>Bacteria</taxon>
        <taxon>Bacillati</taxon>
        <taxon>Bacillota</taxon>
        <taxon>Bacilli</taxon>
        <taxon>Bacillales</taxon>
        <taxon>Paenibacillaceae</taxon>
        <taxon>Cohnella</taxon>
    </lineage>
</organism>
<dbReference type="PANTHER" id="PTHR24421:SF61">
    <property type="entry name" value="OXYGEN SENSOR HISTIDINE KINASE NREB"/>
    <property type="match status" value="1"/>
</dbReference>
<evidence type="ECO:0000259" key="9">
    <source>
        <dbReference type="PROSITE" id="PS50109"/>
    </source>
</evidence>
<dbReference type="EC" id="2.7.13.3" evidence="2"/>
<dbReference type="InterPro" id="IPR011712">
    <property type="entry name" value="Sig_transdc_His_kin_sub3_dim/P"/>
</dbReference>
<dbReference type="Proteomes" id="UP000269097">
    <property type="component" value="Chromosome"/>
</dbReference>
<gene>
    <name evidence="10" type="ORF">EAV92_19260</name>
</gene>
<dbReference type="GO" id="GO:0016020">
    <property type="term" value="C:membrane"/>
    <property type="evidence" value="ECO:0007669"/>
    <property type="project" value="InterPro"/>
</dbReference>
<evidence type="ECO:0000256" key="1">
    <source>
        <dbReference type="ARBA" id="ARBA00000085"/>
    </source>
</evidence>
<dbReference type="GO" id="GO:0046983">
    <property type="term" value="F:protein dimerization activity"/>
    <property type="evidence" value="ECO:0007669"/>
    <property type="project" value="InterPro"/>
</dbReference>
<dbReference type="Pfam" id="PF07730">
    <property type="entry name" value="HisKA_3"/>
    <property type="match status" value="1"/>
</dbReference>
<keyword evidence="8" id="KW-0812">Transmembrane</keyword>
<evidence type="ECO:0000256" key="7">
    <source>
        <dbReference type="ARBA" id="ARBA00023012"/>
    </source>
</evidence>
<comment type="catalytic activity">
    <reaction evidence="1">
        <text>ATP + protein L-histidine = ADP + protein N-phospho-L-histidine.</text>
        <dbReference type="EC" id="2.7.13.3"/>
    </reaction>
</comment>
<feature type="transmembrane region" description="Helical" evidence="8">
    <location>
        <begin position="318"/>
        <end position="338"/>
    </location>
</feature>
<evidence type="ECO:0000313" key="11">
    <source>
        <dbReference type="Proteomes" id="UP000269097"/>
    </source>
</evidence>
<dbReference type="InterPro" id="IPR050482">
    <property type="entry name" value="Sensor_HK_TwoCompSys"/>
</dbReference>
<dbReference type="EMBL" id="CP033433">
    <property type="protein sequence ID" value="AYQ74518.1"/>
    <property type="molecule type" value="Genomic_DNA"/>
</dbReference>
<feature type="transmembrane region" description="Helical" evidence="8">
    <location>
        <begin position="181"/>
        <end position="199"/>
    </location>
</feature>
<keyword evidence="5 10" id="KW-0418">Kinase</keyword>
<evidence type="ECO:0000256" key="4">
    <source>
        <dbReference type="ARBA" id="ARBA00022741"/>
    </source>
</evidence>
<feature type="transmembrane region" description="Helical" evidence="8">
    <location>
        <begin position="7"/>
        <end position="27"/>
    </location>
</feature>
<feature type="transmembrane region" description="Helical" evidence="8">
    <location>
        <begin position="220"/>
        <end position="241"/>
    </location>
</feature>
<keyword evidence="4" id="KW-0547">Nucleotide-binding</keyword>
<feature type="transmembrane region" description="Helical" evidence="8">
    <location>
        <begin position="253"/>
        <end position="276"/>
    </location>
</feature>
<keyword evidence="8" id="KW-0472">Membrane</keyword>
<name>A0A3G3K220_9BACL</name>
<keyword evidence="8" id="KW-1133">Transmembrane helix</keyword>
<evidence type="ECO:0000256" key="8">
    <source>
        <dbReference type="SAM" id="Phobius"/>
    </source>
</evidence>
<dbReference type="KEGG" id="coh:EAV92_19260"/>
<evidence type="ECO:0000256" key="2">
    <source>
        <dbReference type="ARBA" id="ARBA00012438"/>
    </source>
</evidence>
<dbReference type="SMART" id="SM00387">
    <property type="entry name" value="HATPase_c"/>
    <property type="match status" value="1"/>
</dbReference>
<reference evidence="10 11" key="1">
    <citation type="submission" date="2018-10" db="EMBL/GenBank/DDBJ databases">
        <title>Genome Sequence of Cohnella sp.</title>
        <authorList>
            <person name="Srinivasan S."/>
            <person name="Kim M.K."/>
        </authorList>
    </citation>
    <scope>NUCLEOTIDE SEQUENCE [LARGE SCALE GENOMIC DNA]</scope>
    <source>
        <strain evidence="10 11">18JY8-7</strain>
    </source>
</reference>
<protein>
    <recommendedName>
        <fullName evidence="2">histidine kinase</fullName>
        <ecNumber evidence="2">2.7.13.3</ecNumber>
    </recommendedName>
</protein>
<dbReference type="Gene3D" id="3.30.565.10">
    <property type="entry name" value="Histidine kinase-like ATPase, C-terminal domain"/>
    <property type="match status" value="1"/>
</dbReference>
<keyword evidence="6" id="KW-0067">ATP-binding</keyword>
<dbReference type="PROSITE" id="PS50109">
    <property type="entry name" value="HIS_KIN"/>
    <property type="match status" value="1"/>
</dbReference>